<sequence length="271" mass="31247">MTKEHSFFIPNIEFLIDPQSMFEYLGEKVGSGLMCLWCNEKGRTFFTVDAVQRHMRDKGHCKLQCEGDATYEYSDFYDFRSSYPDREDAEEDKDGDVDDGDDSEDEIEIVSLNQDGYELVLPSGKYLCVFHLEIEAGDHVPQKDISITTKFYLAAIWSSLSSNILTWMLCSFKNDSWTLTNVVLRNKESLCWGGGRGEFTPKREVALRNSPLTKKLRHYYRAIGWTGPSGGVYARQAKDMKVIQKFKDKHKLKVQTKANGMQKHFRPQVIF</sequence>
<comment type="caution">
    <text evidence="3">The sequence shown here is derived from an EMBL/GenBank/DDBJ whole genome shotgun (WGS) entry which is preliminary data.</text>
</comment>
<dbReference type="STRING" id="307972.A0A2G8LPN6"/>
<feature type="compositionally biased region" description="Acidic residues" evidence="1">
    <location>
        <begin position="87"/>
        <end position="103"/>
    </location>
</feature>
<dbReference type="OrthoDB" id="19329at2759"/>
<dbReference type="InterPro" id="IPR041661">
    <property type="entry name" value="ZN622/Rei1/Reh1_Znf-C2H2"/>
</dbReference>
<evidence type="ECO:0000313" key="4">
    <source>
        <dbReference type="Proteomes" id="UP000230750"/>
    </source>
</evidence>
<evidence type="ECO:0000259" key="2">
    <source>
        <dbReference type="Pfam" id="PF12756"/>
    </source>
</evidence>
<evidence type="ECO:0000256" key="1">
    <source>
        <dbReference type="SAM" id="MobiDB-lite"/>
    </source>
</evidence>
<dbReference type="EMBL" id="MRZV01000016">
    <property type="protein sequence ID" value="PIK62229.1"/>
    <property type="molecule type" value="Genomic_DNA"/>
</dbReference>
<protein>
    <submittedName>
        <fullName evidence="3">Zinc finger protein</fullName>
    </submittedName>
</protein>
<dbReference type="GO" id="GO:0042273">
    <property type="term" value="P:ribosomal large subunit biogenesis"/>
    <property type="evidence" value="ECO:0007669"/>
    <property type="project" value="TreeGrafter"/>
</dbReference>
<reference evidence="3 4" key="1">
    <citation type="journal article" date="2017" name="PLoS Biol.">
        <title>The sea cucumber genome provides insights into morphological evolution and visceral regeneration.</title>
        <authorList>
            <person name="Zhang X."/>
            <person name="Sun L."/>
            <person name="Yuan J."/>
            <person name="Sun Y."/>
            <person name="Gao Y."/>
            <person name="Zhang L."/>
            <person name="Li S."/>
            <person name="Dai H."/>
            <person name="Hamel J.F."/>
            <person name="Liu C."/>
            <person name="Yu Y."/>
            <person name="Liu S."/>
            <person name="Lin W."/>
            <person name="Guo K."/>
            <person name="Jin S."/>
            <person name="Xu P."/>
            <person name="Storey K.B."/>
            <person name="Huan P."/>
            <person name="Zhang T."/>
            <person name="Zhou Y."/>
            <person name="Zhang J."/>
            <person name="Lin C."/>
            <person name="Li X."/>
            <person name="Xing L."/>
            <person name="Huo D."/>
            <person name="Sun M."/>
            <person name="Wang L."/>
            <person name="Mercier A."/>
            <person name="Li F."/>
            <person name="Yang H."/>
            <person name="Xiang J."/>
        </authorList>
    </citation>
    <scope>NUCLEOTIDE SEQUENCE [LARGE SCALE GENOMIC DNA]</scope>
    <source>
        <strain evidence="3">Shaxun</strain>
        <tissue evidence="3">Muscle</tissue>
    </source>
</reference>
<dbReference type="AlphaFoldDB" id="A0A2G8LPN6"/>
<dbReference type="PANTHER" id="PTHR13182:SF8">
    <property type="entry name" value="CYTOPLASMIC 60S SUBUNIT BIOGENESIS FACTOR ZNF622"/>
    <property type="match status" value="1"/>
</dbReference>
<accession>A0A2G8LPN6</accession>
<proteinExistence type="predicted"/>
<evidence type="ECO:0000313" key="3">
    <source>
        <dbReference type="EMBL" id="PIK62229.1"/>
    </source>
</evidence>
<dbReference type="PANTHER" id="PTHR13182">
    <property type="entry name" value="ZINC FINGER PROTEIN 622"/>
    <property type="match status" value="1"/>
</dbReference>
<dbReference type="GO" id="GO:0030687">
    <property type="term" value="C:preribosome, large subunit precursor"/>
    <property type="evidence" value="ECO:0007669"/>
    <property type="project" value="TreeGrafter"/>
</dbReference>
<dbReference type="Pfam" id="PF12756">
    <property type="entry name" value="zf-C2H2_2"/>
    <property type="match status" value="1"/>
</dbReference>
<gene>
    <name evidence="3" type="ORF">BSL78_00837</name>
</gene>
<dbReference type="Proteomes" id="UP000230750">
    <property type="component" value="Unassembled WGS sequence"/>
</dbReference>
<dbReference type="InterPro" id="IPR040025">
    <property type="entry name" value="Znf622/Rei1/Reh1"/>
</dbReference>
<name>A0A2G8LPN6_STIJA</name>
<feature type="domain" description="ZN622/Rei1/Reh1 zinc finger C2H2-type" evidence="2">
    <location>
        <begin position="1"/>
        <end position="83"/>
    </location>
</feature>
<feature type="region of interest" description="Disordered" evidence="1">
    <location>
        <begin position="82"/>
        <end position="103"/>
    </location>
</feature>
<keyword evidence="4" id="KW-1185">Reference proteome</keyword>
<organism evidence="3 4">
    <name type="scientific">Stichopus japonicus</name>
    <name type="common">Sea cucumber</name>
    <dbReference type="NCBI Taxonomy" id="307972"/>
    <lineage>
        <taxon>Eukaryota</taxon>
        <taxon>Metazoa</taxon>
        <taxon>Echinodermata</taxon>
        <taxon>Eleutherozoa</taxon>
        <taxon>Echinozoa</taxon>
        <taxon>Holothuroidea</taxon>
        <taxon>Aspidochirotacea</taxon>
        <taxon>Aspidochirotida</taxon>
        <taxon>Stichopodidae</taxon>
        <taxon>Apostichopus</taxon>
    </lineage>
</organism>